<keyword evidence="7" id="KW-0413">Isomerase</keyword>
<dbReference type="STRING" id="393762.SAMN05660472_01191"/>
<dbReference type="EMBL" id="FNFP01000002">
    <property type="protein sequence ID" value="SDK39558.1"/>
    <property type="molecule type" value="Genomic_DNA"/>
</dbReference>
<evidence type="ECO:0000256" key="11">
    <source>
        <dbReference type="PROSITE-ProRule" id="PRU00560"/>
    </source>
</evidence>
<dbReference type="InterPro" id="IPR013986">
    <property type="entry name" value="DExx_box_DNA_helicase_dom_sf"/>
</dbReference>
<feature type="domain" description="UvrD-like helicase ATP-binding" evidence="12">
    <location>
        <begin position="4"/>
        <end position="287"/>
    </location>
</feature>
<dbReference type="InterPro" id="IPR027417">
    <property type="entry name" value="P-loop_NTPase"/>
</dbReference>
<dbReference type="CDD" id="cd17932">
    <property type="entry name" value="DEXQc_UvrD"/>
    <property type="match status" value="1"/>
</dbReference>
<protein>
    <recommendedName>
        <fullName evidence="9">DNA 3'-5' helicase</fullName>
        <ecNumber evidence="9">5.6.2.4</ecNumber>
    </recommendedName>
</protein>
<dbReference type="Gene3D" id="3.40.50.300">
    <property type="entry name" value="P-loop containing nucleotide triphosphate hydrolases"/>
    <property type="match status" value="2"/>
</dbReference>
<dbReference type="InterPro" id="IPR014017">
    <property type="entry name" value="DNA_helicase_UvrD-like_C"/>
</dbReference>
<keyword evidence="4 11" id="KW-0347">Helicase</keyword>
<evidence type="ECO:0000259" key="12">
    <source>
        <dbReference type="PROSITE" id="PS51198"/>
    </source>
</evidence>
<evidence type="ECO:0000259" key="13">
    <source>
        <dbReference type="PROSITE" id="PS51217"/>
    </source>
</evidence>
<dbReference type="GO" id="GO:0005524">
    <property type="term" value="F:ATP binding"/>
    <property type="evidence" value="ECO:0007669"/>
    <property type="project" value="UniProtKB-UniRule"/>
</dbReference>
<dbReference type="AlphaFoldDB" id="A0A1G9BJ68"/>
<dbReference type="GO" id="GO:0043138">
    <property type="term" value="F:3'-5' DNA helicase activity"/>
    <property type="evidence" value="ECO:0007669"/>
    <property type="project" value="UniProtKB-EC"/>
</dbReference>
<evidence type="ECO:0000313" key="14">
    <source>
        <dbReference type="EMBL" id="SDK39558.1"/>
    </source>
</evidence>
<dbReference type="EC" id="5.6.2.4" evidence="9"/>
<evidence type="ECO:0000256" key="8">
    <source>
        <dbReference type="ARBA" id="ARBA00034617"/>
    </source>
</evidence>
<dbReference type="InterPro" id="IPR014016">
    <property type="entry name" value="UvrD-like_ATP-bd"/>
</dbReference>
<gene>
    <name evidence="14" type="ORF">SAMN05660472_01191</name>
</gene>
<dbReference type="GO" id="GO:0016887">
    <property type="term" value="F:ATP hydrolysis activity"/>
    <property type="evidence" value="ECO:0007669"/>
    <property type="project" value="RHEA"/>
</dbReference>
<dbReference type="PANTHER" id="PTHR11070:SF2">
    <property type="entry name" value="ATP-DEPENDENT DNA HELICASE SRS2"/>
    <property type="match status" value="1"/>
</dbReference>
<evidence type="ECO:0000256" key="4">
    <source>
        <dbReference type="ARBA" id="ARBA00022806"/>
    </source>
</evidence>
<evidence type="ECO:0000313" key="15">
    <source>
        <dbReference type="Proteomes" id="UP000198718"/>
    </source>
</evidence>
<keyword evidence="3 11" id="KW-0378">Hydrolase</keyword>
<dbReference type="SUPFAM" id="SSF52540">
    <property type="entry name" value="P-loop containing nucleoside triphosphate hydrolases"/>
    <property type="match status" value="1"/>
</dbReference>
<evidence type="ECO:0000256" key="3">
    <source>
        <dbReference type="ARBA" id="ARBA00022801"/>
    </source>
</evidence>
<name>A0A1G9BJ68_9FIRM</name>
<dbReference type="RefSeq" id="WP_090551879.1">
    <property type="nucleotide sequence ID" value="NZ_FNFP01000002.1"/>
</dbReference>
<sequence>MFEIQLNEQQKNASLHKDGPAIVLAVAGAGKTTTLCTRIANLIINYNVNPKKIKTMTFSRAAARDMKERFIKLFGGQIPNIHDVEFSTIHSFAYSVIRYYYRQKDLPLIIIEDEKEETNKYRILKDIFKETNKEYITEEQLEELLANITYIKNMMLKPKEIEELKNSIKNFSLIFEAYEKIKRENHYIDYDDMLTVAYHILLKEPQLLRGLQNKYDYWQVDEFQDTSRIQYEILKLLVKPNNNLFCVGDDDQTLYSWRGSYPKILLEFPKEFRGAQVYFMEENFRSTQDIINLSNRVISLNKQRYKKNIFTKKDKGLPVFIEEFNNEKTQIETIIQEIKAKSPSNEVAILFRNNFSALPFIDSFHEMNIPFYVREHKMSFFKHWIVKDIIAFIKFTYRPCSLELFNNIYYKLNAYLSKQSIGYVAQQLKEMDAKERENINIFDLLLTYPALKEYQKNRIIRLKYEFDVFKKENTSNFMEFIRRRLSYDEYLKNQDLTSEEVVNNTMGVLEHLARNVTTGLQFIDKVEALRLFTEKASHNKIKTIVLSTIHAAKGLEFDDVYIIDVIEDVLPSASSLNLLQKNQDVSELEEERRIFYVALTRARSQLKICTVKKRFNNSVEESMFIKEVKKFLNITSPKTRPIPKSQKHKVNPRELDISIYKKGTYLTHKFFGKGYISMVNQGIATVDFKSFGVKKIDIKTCMEYKLLS</sequence>
<dbReference type="Gene3D" id="1.10.486.10">
    <property type="entry name" value="PCRA, domain 4"/>
    <property type="match status" value="1"/>
</dbReference>
<dbReference type="InterPro" id="IPR000212">
    <property type="entry name" value="DNA_helicase_UvrD/REP"/>
</dbReference>
<accession>A0A1G9BJ68</accession>
<comment type="similarity">
    <text evidence="1">Belongs to the helicase family. UvrD subfamily.</text>
</comment>
<evidence type="ECO:0000256" key="10">
    <source>
        <dbReference type="ARBA" id="ARBA00048988"/>
    </source>
</evidence>
<feature type="domain" description="UvrD-like helicase C-terminal" evidence="13">
    <location>
        <begin position="288"/>
        <end position="554"/>
    </location>
</feature>
<proteinExistence type="inferred from homology"/>
<keyword evidence="2 11" id="KW-0547">Nucleotide-binding</keyword>
<dbReference type="Pfam" id="PF13361">
    <property type="entry name" value="UvrD_C"/>
    <property type="match status" value="1"/>
</dbReference>
<dbReference type="GO" id="GO:0033202">
    <property type="term" value="C:DNA helicase complex"/>
    <property type="evidence" value="ECO:0007669"/>
    <property type="project" value="TreeGrafter"/>
</dbReference>
<evidence type="ECO:0000256" key="9">
    <source>
        <dbReference type="ARBA" id="ARBA00034808"/>
    </source>
</evidence>
<evidence type="ECO:0000256" key="1">
    <source>
        <dbReference type="ARBA" id="ARBA00009922"/>
    </source>
</evidence>
<dbReference type="OrthoDB" id="9810135at2"/>
<comment type="catalytic activity">
    <reaction evidence="10">
        <text>ATP + H2O = ADP + phosphate + H(+)</text>
        <dbReference type="Rhea" id="RHEA:13065"/>
        <dbReference type="ChEBI" id="CHEBI:15377"/>
        <dbReference type="ChEBI" id="CHEBI:15378"/>
        <dbReference type="ChEBI" id="CHEBI:30616"/>
        <dbReference type="ChEBI" id="CHEBI:43474"/>
        <dbReference type="ChEBI" id="CHEBI:456216"/>
        <dbReference type="EC" id="5.6.2.4"/>
    </reaction>
</comment>
<keyword evidence="15" id="KW-1185">Reference proteome</keyword>
<dbReference type="Pfam" id="PF00580">
    <property type="entry name" value="UvrD-helicase"/>
    <property type="match status" value="1"/>
</dbReference>
<dbReference type="PANTHER" id="PTHR11070">
    <property type="entry name" value="UVRD / RECB / PCRA DNA HELICASE FAMILY MEMBER"/>
    <property type="match status" value="1"/>
</dbReference>
<dbReference type="GO" id="GO:0005829">
    <property type="term" value="C:cytosol"/>
    <property type="evidence" value="ECO:0007669"/>
    <property type="project" value="TreeGrafter"/>
</dbReference>
<evidence type="ECO:0000256" key="5">
    <source>
        <dbReference type="ARBA" id="ARBA00022840"/>
    </source>
</evidence>
<reference evidence="14 15" key="1">
    <citation type="submission" date="2016-10" db="EMBL/GenBank/DDBJ databases">
        <authorList>
            <person name="de Groot N.N."/>
        </authorList>
    </citation>
    <scope>NUCLEOTIDE SEQUENCE [LARGE SCALE GENOMIC DNA]</scope>
    <source>
        <strain evidence="14 15">DSM 18346</strain>
    </source>
</reference>
<keyword evidence="5 11" id="KW-0067">ATP-binding</keyword>
<dbReference type="Proteomes" id="UP000198718">
    <property type="component" value="Unassembled WGS sequence"/>
</dbReference>
<evidence type="ECO:0000256" key="2">
    <source>
        <dbReference type="ARBA" id="ARBA00022741"/>
    </source>
</evidence>
<comment type="catalytic activity">
    <reaction evidence="8">
        <text>Couples ATP hydrolysis with the unwinding of duplex DNA by translocating in the 3'-5' direction.</text>
        <dbReference type="EC" id="5.6.2.4"/>
    </reaction>
</comment>
<dbReference type="GO" id="GO:0000725">
    <property type="term" value="P:recombinational repair"/>
    <property type="evidence" value="ECO:0007669"/>
    <property type="project" value="TreeGrafter"/>
</dbReference>
<dbReference type="Gene3D" id="1.10.10.160">
    <property type="match status" value="1"/>
</dbReference>
<feature type="binding site" evidence="11">
    <location>
        <begin position="25"/>
        <end position="32"/>
    </location>
    <ligand>
        <name>ATP</name>
        <dbReference type="ChEBI" id="CHEBI:30616"/>
    </ligand>
</feature>
<keyword evidence="6" id="KW-0238">DNA-binding</keyword>
<dbReference type="GO" id="GO:0003677">
    <property type="term" value="F:DNA binding"/>
    <property type="evidence" value="ECO:0007669"/>
    <property type="project" value="UniProtKB-KW"/>
</dbReference>
<evidence type="ECO:0000256" key="7">
    <source>
        <dbReference type="ARBA" id="ARBA00023235"/>
    </source>
</evidence>
<dbReference type="PROSITE" id="PS51198">
    <property type="entry name" value="UVRD_HELICASE_ATP_BIND"/>
    <property type="match status" value="1"/>
</dbReference>
<evidence type="ECO:0000256" key="6">
    <source>
        <dbReference type="ARBA" id="ARBA00023125"/>
    </source>
</evidence>
<dbReference type="PROSITE" id="PS51217">
    <property type="entry name" value="UVRD_HELICASE_CTER"/>
    <property type="match status" value="1"/>
</dbReference>
<organism evidence="14 15">
    <name type="scientific">Natronincola ferrireducens</name>
    <dbReference type="NCBI Taxonomy" id="393762"/>
    <lineage>
        <taxon>Bacteria</taxon>
        <taxon>Bacillati</taxon>
        <taxon>Bacillota</taxon>
        <taxon>Clostridia</taxon>
        <taxon>Peptostreptococcales</taxon>
        <taxon>Natronincolaceae</taxon>
        <taxon>Natronincola</taxon>
    </lineage>
</organism>